<comment type="subcellular location">
    <subcellularLocation>
        <location evidence="1">Membrane</location>
    </subcellularLocation>
</comment>
<dbReference type="CDD" id="cd06575">
    <property type="entry name" value="PASTA_Pbp2x-like_2"/>
    <property type="match status" value="1"/>
</dbReference>
<dbReference type="Pfam" id="PF03793">
    <property type="entry name" value="PASTA"/>
    <property type="match status" value="2"/>
</dbReference>
<feature type="compositionally biased region" description="Basic and acidic residues" evidence="4">
    <location>
        <begin position="757"/>
        <end position="803"/>
    </location>
</feature>
<keyword evidence="3 5" id="KW-0472">Membrane</keyword>
<protein>
    <submittedName>
        <fullName evidence="7">Penicillin-binding protein 2</fullName>
    </submittedName>
</protein>
<name>A0A379DD71_9FIRM</name>
<proteinExistence type="inferred from homology"/>
<dbReference type="PROSITE" id="PS51178">
    <property type="entry name" value="PASTA"/>
    <property type="match status" value="2"/>
</dbReference>
<dbReference type="AlphaFoldDB" id="A0A379DD71"/>
<reference evidence="7 8" key="1">
    <citation type="submission" date="2018-06" db="EMBL/GenBank/DDBJ databases">
        <authorList>
            <consortium name="Pathogen Informatics"/>
            <person name="Doyle S."/>
        </authorList>
    </citation>
    <scope>NUCLEOTIDE SEQUENCE [LARGE SCALE GENOMIC DNA]</scope>
    <source>
        <strain evidence="7 8">NCTC11088</strain>
    </source>
</reference>
<feature type="domain" description="PASTA" evidence="6">
    <location>
        <begin position="678"/>
        <end position="736"/>
    </location>
</feature>
<gene>
    <name evidence="7" type="primary">penA</name>
    <name evidence="7" type="ORF">NCTC11088_01698</name>
</gene>
<dbReference type="SMART" id="SM00740">
    <property type="entry name" value="PASTA"/>
    <property type="match status" value="2"/>
</dbReference>
<dbReference type="SUPFAM" id="SSF54184">
    <property type="entry name" value="Penicillin-binding protein 2x (pbp-2x), c-terminal domain"/>
    <property type="match status" value="1"/>
</dbReference>
<evidence type="ECO:0000256" key="5">
    <source>
        <dbReference type="SAM" id="Phobius"/>
    </source>
</evidence>
<keyword evidence="5" id="KW-1133">Transmembrane helix</keyword>
<dbReference type="Gene3D" id="3.30.10.20">
    <property type="match status" value="1"/>
</dbReference>
<dbReference type="EMBL" id="UGTH01000001">
    <property type="protein sequence ID" value="SUB75894.1"/>
    <property type="molecule type" value="Genomic_DNA"/>
</dbReference>
<dbReference type="InterPro" id="IPR005311">
    <property type="entry name" value="PBP_dimer"/>
</dbReference>
<keyword evidence="5" id="KW-0812">Transmembrane</keyword>
<dbReference type="CDD" id="cd06577">
    <property type="entry name" value="PASTA_pknB"/>
    <property type="match status" value="1"/>
</dbReference>
<dbReference type="SUPFAM" id="SSF56601">
    <property type="entry name" value="beta-lactamase/transpeptidase-like"/>
    <property type="match status" value="1"/>
</dbReference>
<accession>A0A379DD71</accession>
<evidence type="ECO:0000313" key="7">
    <source>
        <dbReference type="EMBL" id="SUB75894.1"/>
    </source>
</evidence>
<feature type="domain" description="PASTA" evidence="6">
    <location>
        <begin position="613"/>
        <end position="677"/>
    </location>
</feature>
<dbReference type="Pfam" id="PF00905">
    <property type="entry name" value="Transpeptidase"/>
    <property type="match status" value="1"/>
</dbReference>
<feature type="transmembrane region" description="Helical" evidence="5">
    <location>
        <begin position="20"/>
        <end position="42"/>
    </location>
</feature>
<evidence type="ECO:0000313" key="8">
    <source>
        <dbReference type="Proteomes" id="UP000254777"/>
    </source>
</evidence>
<dbReference type="InterPro" id="IPR036138">
    <property type="entry name" value="PBP_dimer_sf"/>
</dbReference>
<sequence>MKVNLKRAREINSSQKNANFKISLIFLGMALFFFIIIIRILYINIVRGEELTRKGLNQLTSTEIVQADRGIIYDRNNKELVVNITKSNVYYNMDFKRGDTYSDKEIKEKKKKIEEDSLAISKVLKVPKDEIKKKMVGDKVVQIVSNIDRDTASALRELKIEKLSLDDVPRRFYPNGNILSKVLGFVTDDGNGQYGLESSYDGIMSGIAGKNISIKANTRMQIPLTDEESYAPKEGQNLILTIDDNIQKFAEEAAERSRIKHNAEEVNIIVQSTKTGEILAMASSLSYDANNPKSPVGDAQKKDWDLLTKDEKVVAWYKNWTNFNVSSQYEPGSTFKLITAAAALEEATTYPLKEYYCPGQIKFFDKVIKCASKNNGTKTMQQAVVESCNITLMKMAEELGSEKFYKYIKAFGFGEKTGIDLPAEAVGSIPNNYKDISEIRLATMSYGHGIAITPIQLINSVSAIANGGDLKVPRVVKRLEDRNRNVLKKFDSVSKRKVISSETSKTMLDIMYKVVEDGTGKKAKVEGYKIGGKTGTAYIPSKAGGYEDEYISSFIGVAPVDNPEITVLVIVQKPKGDFFAATVATPAAKEVFKNSLEYLGIEKTQPIDNKDKKDDPILIPNLKNMLVSDAGRELVDLGFKFNTNQNSLFDASIVLKQEPKAGTLAKPGTIIDLYVSNDKEKYMPDLIGKSKEEIELVLKAMDVRYNIKGTGVVLGQSVFAGTKLKTDSKIEFEMSNSEEKIDTKLKDEEISSNLKETSNKDTEIKNRVKEKDDKLNSKVKKTNDSEKIKKSENKDNKTDKSVR</sequence>
<dbReference type="Gene3D" id="3.30.450.330">
    <property type="match status" value="1"/>
</dbReference>
<dbReference type="InterPro" id="IPR012338">
    <property type="entry name" value="Beta-lactam/transpept-like"/>
</dbReference>
<comment type="similarity">
    <text evidence="2">Belongs to the transpeptidase family.</text>
</comment>
<dbReference type="SUPFAM" id="SSF56519">
    <property type="entry name" value="Penicillin binding protein dimerisation domain"/>
    <property type="match status" value="1"/>
</dbReference>
<dbReference type="Gene3D" id="3.90.1310.10">
    <property type="entry name" value="Penicillin-binding protein 2a (Domain 2)"/>
    <property type="match status" value="1"/>
</dbReference>
<dbReference type="InterPro" id="IPR005543">
    <property type="entry name" value="PASTA_dom"/>
</dbReference>
<organism evidence="7 8">
    <name type="scientific">Peptoniphilus indolicus</name>
    <dbReference type="NCBI Taxonomy" id="33030"/>
    <lineage>
        <taxon>Bacteria</taxon>
        <taxon>Bacillati</taxon>
        <taxon>Bacillota</taxon>
        <taxon>Tissierellia</taxon>
        <taxon>Tissierellales</taxon>
        <taxon>Peptoniphilaceae</taxon>
        <taxon>Peptoniphilus</taxon>
    </lineage>
</organism>
<evidence type="ECO:0000256" key="4">
    <source>
        <dbReference type="SAM" id="MobiDB-lite"/>
    </source>
</evidence>
<evidence type="ECO:0000259" key="6">
    <source>
        <dbReference type="PROSITE" id="PS51178"/>
    </source>
</evidence>
<dbReference type="PANTHER" id="PTHR30627:SF1">
    <property type="entry name" value="PEPTIDOGLYCAN D,D-TRANSPEPTIDASE FTSI"/>
    <property type="match status" value="1"/>
</dbReference>
<dbReference type="PANTHER" id="PTHR30627">
    <property type="entry name" value="PEPTIDOGLYCAN D,D-TRANSPEPTIDASE"/>
    <property type="match status" value="1"/>
</dbReference>
<evidence type="ECO:0000256" key="3">
    <source>
        <dbReference type="ARBA" id="ARBA00023136"/>
    </source>
</evidence>
<dbReference type="GO" id="GO:0005886">
    <property type="term" value="C:plasma membrane"/>
    <property type="evidence" value="ECO:0007669"/>
    <property type="project" value="TreeGrafter"/>
</dbReference>
<dbReference type="GO" id="GO:0008658">
    <property type="term" value="F:penicillin binding"/>
    <property type="evidence" value="ECO:0007669"/>
    <property type="project" value="InterPro"/>
</dbReference>
<dbReference type="Pfam" id="PF03717">
    <property type="entry name" value="PBP_dimer"/>
    <property type="match status" value="1"/>
</dbReference>
<evidence type="ECO:0000256" key="2">
    <source>
        <dbReference type="ARBA" id="ARBA00007171"/>
    </source>
</evidence>
<dbReference type="InterPro" id="IPR050515">
    <property type="entry name" value="Beta-lactam/transpept"/>
</dbReference>
<evidence type="ECO:0000256" key="1">
    <source>
        <dbReference type="ARBA" id="ARBA00004370"/>
    </source>
</evidence>
<feature type="region of interest" description="Disordered" evidence="4">
    <location>
        <begin position="748"/>
        <end position="803"/>
    </location>
</feature>
<dbReference type="InterPro" id="IPR001460">
    <property type="entry name" value="PCN-bd_Tpept"/>
</dbReference>
<dbReference type="Proteomes" id="UP000254777">
    <property type="component" value="Unassembled WGS sequence"/>
</dbReference>
<dbReference type="GO" id="GO:0071555">
    <property type="term" value="P:cell wall organization"/>
    <property type="evidence" value="ECO:0007669"/>
    <property type="project" value="TreeGrafter"/>
</dbReference>
<dbReference type="Gene3D" id="3.40.710.10">
    <property type="entry name" value="DD-peptidase/beta-lactamase superfamily"/>
    <property type="match status" value="1"/>
</dbReference>
<dbReference type="RefSeq" id="WP_245946077.1">
    <property type="nucleotide sequence ID" value="NZ_UGTH01000001.1"/>
</dbReference>